<dbReference type="VEuPathDB" id="TriTrypDB:Tc_MARK_3541"/>
<dbReference type="VEuPathDB" id="TriTrypDB:TcCL_NonESM09684"/>
<dbReference type="Proteomes" id="UP000246078">
    <property type="component" value="Unassembled WGS sequence"/>
</dbReference>
<dbReference type="VEuPathDB" id="TriTrypDB:BCY84_11142"/>
<dbReference type="VEuPathDB" id="TriTrypDB:TcCLB.504245.9"/>
<organism evidence="2 3">
    <name type="scientific">Trypanosoma cruzi</name>
    <dbReference type="NCBI Taxonomy" id="5693"/>
    <lineage>
        <taxon>Eukaryota</taxon>
        <taxon>Discoba</taxon>
        <taxon>Euglenozoa</taxon>
        <taxon>Kinetoplastea</taxon>
        <taxon>Metakinetoplastina</taxon>
        <taxon>Trypanosomatida</taxon>
        <taxon>Trypanosomatidae</taxon>
        <taxon>Trypanosoma</taxon>
        <taxon>Schizotrypanum</taxon>
    </lineage>
</organism>
<evidence type="ECO:0000313" key="2">
    <source>
        <dbReference type="EMBL" id="PWU93929.1"/>
    </source>
</evidence>
<dbReference type="EMBL" id="PRFC01000285">
    <property type="protein sequence ID" value="PWU93929.1"/>
    <property type="molecule type" value="Genomic_DNA"/>
</dbReference>
<sequence>MQELQGHRNCVQHKLISRVDLIFLQCRRRDPVIVDLVQFVGGEPVQSLDVRLAFALVALYLKENKFKSFHVQDGGDTAMSNFAEYYGLLEEEGGDGGGTGDSSPRVSSPREMEMHGTEITPLLPTTIIRFVKVMEGATDMLVSCNLRVTDGSQLVVDRFLTKMPEEWCTPGVFETTGLRPIDDVVRDAALQWRFCSLEAFLCQAFLPVCFCRGGVDGMWCGCGVDRVIHASF</sequence>
<protein>
    <submittedName>
        <fullName evidence="2">Uncharacterized protein</fullName>
    </submittedName>
</protein>
<comment type="caution">
    <text evidence="2">The sequence shown here is derived from an EMBL/GenBank/DDBJ whole genome shotgun (WGS) entry which is preliminary data.</text>
</comment>
<evidence type="ECO:0000256" key="1">
    <source>
        <dbReference type="SAM" id="MobiDB-lite"/>
    </source>
</evidence>
<dbReference type="VEuPathDB" id="TriTrypDB:TcG_10438"/>
<dbReference type="VEuPathDB" id="TriTrypDB:TcCLB.399389.10"/>
<proteinExistence type="predicted"/>
<dbReference type="VEuPathDB" id="TriTrypDB:C3747_285g3"/>
<dbReference type="VEuPathDB" id="TriTrypDB:TCSYLVIO_002724"/>
<feature type="region of interest" description="Disordered" evidence="1">
    <location>
        <begin position="91"/>
        <end position="115"/>
    </location>
</feature>
<gene>
    <name evidence="2" type="ORF">C3747_285g3</name>
</gene>
<evidence type="ECO:0000313" key="3">
    <source>
        <dbReference type="Proteomes" id="UP000246078"/>
    </source>
</evidence>
<dbReference type="VEuPathDB" id="TriTrypDB:C4B63_14g227"/>
<name>A0A2V2VC45_TRYCR</name>
<dbReference type="VEuPathDB" id="TriTrypDB:TCDM_02849"/>
<accession>A0A2V2VC45</accession>
<dbReference type="VEuPathDB" id="TriTrypDB:ECC02_000621"/>
<dbReference type="AlphaFoldDB" id="A0A2V2VC45"/>
<reference evidence="2 3" key="1">
    <citation type="journal article" date="2018" name="Microb. Genom.">
        <title>Expanding an expanded genome: long-read sequencing of Trypanosoma cruzi.</title>
        <authorList>
            <person name="Berna L."/>
            <person name="Rodriguez M."/>
            <person name="Chiribao M.L."/>
            <person name="Parodi-Talice A."/>
            <person name="Pita S."/>
            <person name="Rijo G."/>
            <person name="Alvarez-Valin F."/>
            <person name="Robello C."/>
        </authorList>
    </citation>
    <scope>NUCLEOTIDE SEQUENCE [LARGE SCALE GENOMIC DNA]</scope>
    <source>
        <strain evidence="2 3">TCC</strain>
    </source>
</reference>
<dbReference type="VEuPathDB" id="TriTrypDB:TcBrA4_0024300"/>
<dbReference type="VEuPathDB" id="TriTrypDB:TcYC6_0054680"/>